<dbReference type="InterPro" id="IPR011991">
    <property type="entry name" value="ArsR-like_HTH"/>
</dbReference>
<accession>A0A2T0R6H2</accession>
<dbReference type="EMBL" id="PVZF01000003">
    <property type="protein sequence ID" value="PRY16775.1"/>
    <property type="molecule type" value="Genomic_DNA"/>
</dbReference>
<protein>
    <submittedName>
        <fullName evidence="3">MarR family transcriptional regulator</fullName>
    </submittedName>
</protein>
<dbReference type="InterPro" id="IPR036390">
    <property type="entry name" value="WH_DNA-bd_sf"/>
</dbReference>
<gene>
    <name evidence="3" type="ORF">CLV37_103206</name>
</gene>
<name>A0A2T0R6H2_9ACTN</name>
<dbReference type="PANTHER" id="PTHR33164">
    <property type="entry name" value="TRANSCRIPTIONAL REGULATOR, MARR FAMILY"/>
    <property type="match status" value="1"/>
</dbReference>
<organism evidence="3 4">
    <name type="scientific">Kineococcus rhizosphaerae</name>
    <dbReference type="NCBI Taxonomy" id="559628"/>
    <lineage>
        <taxon>Bacteria</taxon>
        <taxon>Bacillati</taxon>
        <taxon>Actinomycetota</taxon>
        <taxon>Actinomycetes</taxon>
        <taxon>Kineosporiales</taxon>
        <taxon>Kineosporiaceae</taxon>
        <taxon>Kineococcus</taxon>
    </lineage>
</organism>
<dbReference type="Proteomes" id="UP000238083">
    <property type="component" value="Unassembled WGS sequence"/>
</dbReference>
<evidence type="ECO:0000313" key="4">
    <source>
        <dbReference type="Proteomes" id="UP000238083"/>
    </source>
</evidence>
<dbReference type="GO" id="GO:0003700">
    <property type="term" value="F:DNA-binding transcription factor activity"/>
    <property type="evidence" value="ECO:0007669"/>
    <property type="project" value="InterPro"/>
</dbReference>
<evidence type="ECO:0000313" key="3">
    <source>
        <dbReference type="EMBL" id="PRY16775.1"/>
    </source>
</evidence>
<comment type="caution">
    <text evidence="3">The sequence shown here is derived from an EMBL/GenBank/DDBJ whole genome shotgun (WGS) entry which is preliminary data.</text>
</comment>
<keyword evidence="4" id="KW-1185">Reference proteome</keyword>
<dbReference type="OrthoDB" id="9783504at2"/>
<dbReference type="SMART" id="SM00347">
    <property type="entry name" value="HTH_MARR"/>
    <property type="match status" value="1"/>
</dbReference>
<dbReference type="Gene3D" id="1.10.10.10">
    <property type="entry name" value="Winged helix-like DNA-binding domain superfamily/Winged helix DNA-binding domain"/>
    <property type="match status" value="1"/>
</dbReference>
<dbReference type="InterPro" id="IPR036388">
    <property type="entry name" value="WH-like_DNA-bd_sf"/>
</dbReference>
<sequence length="219" mass="24117">MNKAAIFDALSEPVSRRITSGLTRIALVLRTQAWRGAEPEGVTPTQAQALATLRENPEGMRLAELAAQLGVSAPTTSVRVNALIAKGLLVREAGADKRSIRLRLSPAGAALLERSARWPDFLARAVDVLDDREQEDLLRSLVKIVRTLQVEGNVAPQRTCVTCSHFRPYAHPDGPLPHHCAYVDAPFGDRHLRLACPEHEDAPAQEQELSWQRFTEGPR</sequence>
<feature type="domain" description="HTH marR-type" evidence="2">
    <location>
        <begin position="15"/>
        <end position="146"/>
    </location>
</feature>
<dbReference type="PANTHER" id="PTHR33164:SF43">
    <property type="entry name" value="HTH-TYPE TRANSCRIPTIONAL REPRESSOR YETL"/>
    <property type="match status" value="1"/>
</dbReference>
<dbReference type="CDD" id="cd00090">
    <property type="entry name" value="HTH_ARSR"/>
    <property type="match status" value="1"/>
</dbReference>
<dbReference type="RefSeq" id="WP_106208990.1">
    <property type="nucleotide sequence ID" value="NZ_PVZF01000003.1"/>
</dbReference>
<feature type="region of interest" description="Disordered" evidence="1">
    <location>
        <begin position="200"/>
        <end position="219"/>
    </location>
</feature>
<dbReference type="InterPro" id="IPR039422">
    <property type="entry name" value="MarR/SlyA-like"/>
</dbReference>
<dbReference type="GO" id="GO:0006950">
    <property type="term" value="P:response to stress"/>
    <property type="evidence" value="ECO:0007669"/>
    <property type="project" value="TreeGrafter"/>
</dbReference>
<dbReference type="SUPFAM" id="SSF46785">
    <property type="entry name" value="Winged helix' DNA-binding domain"/>
    <property type="match status" value="1"/>
</dbReference>
<reference evidence="3 4" key="1">
    <citation type="submission" date="2018-03" db="EMBL/GenBank/DDBJ databases">
        <title>Genomic Encyclopedia of Archaeal and Bacterial Type Strains, Phase II (KMG-II): from individual species to whole genera.</title>
        <authorList>
            <person name="Goeker M."/>
        </authorList>
    </citation>
    <scope>NUCLEOTIDE SEQUENCE [LARGE SCALE GENOMIC DNA]</scope>
    <source>
        <strain evidence="3 4">DSM 19711</strain>
    </source>
</reference>
<evidence type="ECO:0000256" key="1">
    <source>
        <dbReference type="SAM" id="MobiDB-lite"/>
    </source>
</evidence>
<evidence type="ECO:0000259" key="2">
    <source>
        <dbReference type="PROSITE" id="PS50995"/>
    </source>
</evidence>
<dbReference type="PROSITE" id="PS50995">
    <property type="entry name" value="HTH_MARR_2"/>
    <property type="match status" value="1"/>
</dbReference>
<dbReference type="InterPro" id="IPR000835">
    <property type="entry name" value="HTH_MarR-typ"/>
</dbReference>
<dbReference type="Pfam" id="PF12802">
    <property type="entry name" value="MarR_2"/>
    <property type="match status" value="1"/>
</dbReference>
<proteinExistence type="predicted"/>
<dbReference type="AlphaFoldDB" id="A0A2T0R6H2"/>